<protein>
    <submittedName>
        <fullName evidence="2">Diguanylate cyclase (GGDEF)-like protein</fullName>
    </submittedName>
</protein>
<reference evidence="2 3" key="1">
    <citation type="submission" date="2020-08" db="EMBL/GenBank/DDBJ databases">
        <title>Genomic Encyclopedia of Type Strains, Phase IV (KMG-IV): sequencing the most valuable type-strain genomes for metagenomic binning, comparative biology and taxonomic classification.</title>
        <authorList>
            <person name="Goeker M."/>
        </authorList>
    </citation>
    <scope>NUCLEOTIDE SEQUENCE [LARGE SCALE GENOMIC DNA]</scope>
    <source>
        <strain evidence="2 3">DSM 24661</strain>
    </source>
</reference>
<dbReference type="InterPro" id="IPR029787">
    <property type="entry name" value="Nucleotide_cyclase"/>
</dbReference>
<dbReference type="SUPFAM" id="SSF55073">
    <property type="entry name" value="Nucleotide cyclase"/>
    <property type="match status" value="1"/>
</dbReference>
<dbReference type="Proteomes" id="UP000559117">
    <property type="component" value="Unassembled WGS sequence"/>
</dbReference>
<dbReference type="InterPro" id="IPR043128">
    <property type="entry name" value="Rev_trsase/Diguanyl_cyclase"/>
</dbReference>
<dbReference type="Gene3D" id="3.20.20.450">
    <property type="entry name" value="EAL domain"/>
    <property type="match status" value="1"/>
</dbReference>
<dbReference type="CDD" id="cd01948">
    <property type="entry name" value="EAL"/>
    <property type="match status" value="1"/>
</dbReference>
<feature type="domain" description="EAL" evidence="1">
    <location>
        <begin position="306"/>
        <end position="560"/>
    </location>
</feature>
<dbReference type="InterPro" id="IPR000160">
    <property type="entry name" value="GGDEF_dom"/>
</dbReference>
<dbReference type="InterPro" id="IPR035919">
    <property type="entry name" value="EAL_sf"/>
</dbReference>
<sequence length="560" mass="65329">MTQFNSYTLIENLINNFYSKGEINPIIDLLADNAIGFSSHFPKYFSGKKQLDILLEQELMTLSPYQIINNEFYKSDNFSNILKSNFTLYHKNIKKLHNYNIIVMYEETKNKFCITGIHFFKIPSCSCSSLNNNFLLESPSLLYLDKLTGIYNKDSFYEKTQNLIQTHPSLSFEIMCLDIERFKIINEVFGIDIADELLLSIGNFFKFANIVCFTYGRLYADKFVLCYPAQNNNRHFFINSLNTIANNFRNNYKVILSFGVYSICNNNLPISIMCDKAILALKKSKGHYLVPYGEYDNIIYENLMNEQLIINNISTSLIHKEFMFYLQPKYDLHRKKIIGAEALIRWYHPQHGHIAPDKFIPSLETNGFILELDKYIWEEVCKTLKKWLSENKPLYPISINVSRIDLYDDTLVEFLQKLLEKYQLPTHLLELEITESAYINDTTQIIEITQKLQNCGFVIIMDDFGSGFSSLNMLKDISVDILKMDLKFLQNKNHPHRSKIIIRSIIQMAEALKLPVIIEGVETQEQADFLRSIGCIWIQGYYYSKPLSIPDYEKLLDTNI</sequence>
<dbReference type="SMART" id="SM00052">
    <property type="entry name" value="EAL"/>
    <property type="match status" value="1"/>
</dbReference>
<evidence type="ECO:0000259" key="1">
    <source>
        <dbReference type="PROSITE" id="PS50883"/>
    </source>
</evidence>
<keyword evidence="3" id="KW-1185">Reference proteome</keyword>
<dbReference type="InterPro" id="IPR001633">
    <property type="entry name" value="EAL_dom"/>
</dbReference>
<dbReference type="Gene3D" id="3.30.70.270">
    <property type="match status" value="1"/>
</dbReference>
<dbReference type="PROSITE" id="PS50883">
    <property type="entry name" value="EAL"/>
    <property type="match status" value="1"/>
</dbReference>
<dbReference type="InterPro" id="IPR050706">
    <property type="entry name" value="Cyclic-di-GMP_PDE-like"/>
</dbReference>
<evidence type="ECO:0000313" key="2">
    <source>
        <dbReference type="EMBL" id="MBB5337153.1"/>
    </source>
</evidence>
<dbReference type="RefSeq" id="WP_183862734.1">
    <property type="nucleotide sequence ID" value="NZ_JACHFH010000035.1"/>
</dbReference>
<organism evidence="2 3">
    <name type="scientific">Pectinatus brassicae</name>
    <dbReference type="NCBI Taxonomy" id="862415"/>
    <lineage>
        <taxon>Bacteria</taxon>
        <taxon>Bacillati</taxon>
        <taxon>Bacillota</taxon>
        <taxon>Negativicutes</taxon>
        <taxon>Selenomonadales</taxon>
        <taxon>Selenomonadaceae</taxon>
        <taxon>Pectinatus</taxon>
    </lineage>
</organism>
<dbReference type="PANTHER" id="PTHR33121">
    <property type="entry name" value="CYCLIC DI-GMP PHOSPHODIESTERASE PDEF"/>
    <property type="match status" value="1"/>
</dbReference>
<dbReference type="EMBL" id="JACHFH010000035">
    <property type="protein sequence ID" value="MBB5337153.1"/>
    <property type="molecule type" value="Genomic_DNA"/>
</dbReference>
<evidence type="ECO:0000313" key="3">
    <source>
        <dbReference type="Proteomes" id="UP000559117"/>
    </source>
</evidence>
<dbReference type="SUPFAM" id="SSF141868">
    <property type="entry name" value="EAL domain-like"/>
    <property type="match status" value="1"/>
</dbReference>
<comment type="caution">
    <text evidence="2">The sequence shown here is derived from an EMBL/GenBank/DDBJ whole genome shotgun (WGS) entry which is preliminary data.</text>
</comment>
<name>A0A840UW88_9FIRM</name>
<dbReference type="GO" id="GO:0071111">
    <property type="term" value="F:cyclic-guanylate-specific phosphodiesterase activity"/>
    <property type="evidence" value="ECO:0007669"/>
    <property type="project" value="InterPro"/>
</dbReference>
<dbReference type="Pfam" id="PF00563">
    <property type="entry name" value="EAL"/>
    <property type="match status" value="1"/>
</dbReference>
<proteinExistence type="predicted"/>
<accession>A0A840UW88</accession>
<dbReference type="Pfam" id="PF00990">
    <property type="entry name" value="GGDEF"/>
    <property type="match status" value="1"/>
</dbReference>
<gene>
    <name evidence="2" type="ORF">HNR32_002310</name>
</gene>
<dbReference type="AlphaFoldDB" id="A0A840UW88"/>
<dbReference type="PANTHER" id="PTHR33121:SF70">
    <property type="entry name" value="SIGNALING PROTEIN YKOW"/>
    <property type="match status" value="1"/>
</dbReference>
<dbReference type="SMART" id="SM00267">
    <property type="entry name" value="GGDEF"/>
    <property type="match status" value="1"/>
</dbReference>